<evidence type="ECO:0000313" key="11">
    <source>
        <dbReference type="Proteomes" id="UP000192660"/>
    </source>
</evidence>
<evidence type="ECO:0000313" key="10">
    <source>
        <dbReference type="EMBL" id="SMC01842.1"/>
    </source>
</evidence>
<feature type="transmembrane region" description="Helical" evidence="9">
    <location>
        <begin position="301"/>
        <end position="327"/>
    </location>
</feature>
<evidence type="ECO:0000256" key="7">
    <source>
        <dbReference type="ARBA" id="ARBA00022989"/>
    </source>
</evidence>
<evidence type="ECO:0000256" key="6">
    <source>
        <dbReference type="ARBA" id="ARBA00022692"/>
    </source>
</evidence>
<comment type="function">
    <text evidence="9">Converts cobyric acid to cobinamide by the addition of aminopropanol on the F carboxylic group.</text>
</comment>
<keyword evidence="8 9" id="KW-0472">Membrane</keyword>
<dbReference type="Pfam" id="PF03186">
    <property type="entry name" value="CobD_Cbib"/>
    <property type="match status" value="1"/>
</dbReference>
<evidence type="ECO:0000256" key="8">
    <source>
        <dbReference type="ARBA" id="ARBA00023136"/>
    </source>
</evidence>
<evidence type="ECO:0000256" key="9">
    <source>
        <dbReference type="HAMAP-Rule" id="MF_00024"/>
    </source>
</evidence>
<dbReference type="UniPathway" id="UPA00148"/>
<dbReference type="STRING" id="28034.BFX07_08440"/>
<reference evidence="11" key="1">
    <citation type="submission" date="2017-04" db="EMBL/GenBank/DDBJ databases">
        <authorList>
            <person name="Varghese N."/>
            <person name="Submissions S."/>
        </authorList>
    </citation>
    <scope>NUCLEOTIDE SEQUENCE [LARGE SCALE GENOMIC DNA]</scope>
    <source>
        <strain evidence="11">DSM 9293</strain>
    </source>
</reference>
<feature type="transmembrane region" description="Helical" evidence="9">
    <location>
        <begin position="7"/>
        <end position="29"/>
    </location>
</feature>
<evidence type="ECO:0000256" key="5">
    <source>
        <dbReference type="ARBA" id="ARBA00022573"/>
    </source>
</evidence>
<evidence type="ECO:0000256" key="1">
    <source>
        <dbReference type="ARBA" id="ARBA00004651"/>
    </source>
</evidence>
<comment type="similarity">
    <text evidence="3 9">Belongs to the CobD/CbiB family.</text>
</comment>
<gene>
    <name evidence="9" type="primary">cobD</name>
    <name evidence="10" type="ORF">SAMN00768000_0116</name>
</gene>
<sequence length="333" mass="36671">MSTSQLFFVWFGASQTPWILLGVVLDILFGDPPWPYHPVRLIGHVVDKLETLARYVAHTPRQLRVAGAILAIIVMIAVTSLVTALLVVAHILSIWLFRALIVLLTYWGIAIRGLAEAALAVYRPLAQSRWDEARYYLSMIVGRDTEKLSQSEIIRATIESVAENTCDSIVAPLFFTFLAGPAGLWLYKAVNTMDSMIGYNNAQYKDLGWFAARTDDWLNWIPARISGWAIAITAGVDGRFRDSYQIMRADGRRHPSPNSGISEAAMAGALGVSLGGINTYQGMVSLRPKIGRGTKPLTVPMIIHAVSIIMRVALVTSLVFAFLAVLVTGRWLS</sequence>
<feature type="transmembrane region" description="Helical" evidence="9">
    <location>
        <begin position="169"/>
        <end position="187"/>
    </location>
</feature>
<dbReference type="GO" id="GO:0005886">
    <property type="term" value="C:plasma membrane"/>
    <property type="evidence" value="ECO:0007669"/>
    <property type="project" value="UniProtKB-SubCell"/>
</dbReference>
<dbReference type="GO" id="GO:0048472">
    <property type="term" value="F:threonine-phosphate decarboxylase activity"/>
    <property type="evidence" value="ECO:0007669"/>
    <property type="project" value="InterPro"/>
</dbReference>
<name>A0A1W1W6L4_SULTA</name>
<organism evidence="10 11">
    <name type="scientific">Sulfobacillus thermosulfidooxidans (strain DSM 9293 / VKM B-1269 / AT-1)</name>
    <dbReference type="NCBI Taxonomy" id="929705"/>
    <lineage>
        <taxon>Bacteria</taxon>
        <taxon>Bacillati</taxon>
        <taxon>Bacillota</taxon>
        <taxon>Clostridia</taxon>
        <taxon>Eubacteriales</taxon>
        <taxon>Clostridiales Family XVII. Incertae Sedis</taxon>
        <taxon>Sulfobacillus</taxon>
    </lineage>
</organism>
<dbReference type="HAMAP" id="MF_00024">
    <property type="entry name" value="CobD_CbiB"/>
    <property type="match status" value="1"/>
</dbReference>
<keyword evidence="5 9" id="KW-0169">Cobalamin biosynthesis</keyword>
<dbReference type="Proteomes" id="UP000192660">
    <property type="component" value="Unassembled WGS sequence"/>
</dbReference>
<dbReference type="PANTHER" id="PTHR34308">
    <property type="entry name" value="COBALAMIN BIOSYNTHESIS PROTEIN CBIB"/>
    <property type="match status" value="1"/>
</dbReference>
<keyword evidence="7 9" id="KW-1133">Transmembrane helix</keyword>
<evidence type="ECO:0000256" key="2">
    <source>
        <dbReference type="ARBA" id="ARBA00004953"/>
    </source>
</evidence>
<dbReference type="InterPro" id="IPR004485">
    <property type="entry name" value="Cobalamin_biosynth_CobD/CbiB"/>
</dbReference>
<accession>A0A1W1W6L4</accession>
<feature type="transmembrane region" description="Helical" evidence="9">
    <location>
        <begin position="95"/>
        <end position="115"/>
    </location>
</feature>
<dbReference type="EMBL" id="FWWY01000001">
    <property type="protein sequence ID" value="SMC01842.1"/>
    <property type="molecule type" value="Genomic_DNA"/>
</dbReference>
<evidence type="ECO:0000256" key="3">
    <source>
        <dbReference type="ARBA" id="ARBA00006263"/>
    </source>
</evidence>
<dbReference type="NCBIfam" id="TIGR00380">
    <property type="entry name" value="cobal_cbiB"/>
    <property type="match status" value="1"/>
</dbReference>
<keyword evidence="11" id="KW-1185">Reference proteome</keyword>
<keyword evidence="4 9" id="KW-1003">Cell membrane</keyword>
<dbReference type="GO" id="GO:0015420">
    <property type="term" value="F:ABC-type vitamin B12 transporter activity"/>
    <property type="evidence" value="ECO:0007669"/>
    <property type="project" value="UniProtKB-UniRule"/>
</dbReference>
<dbReference type="GO" id="GO:0009236">
    <property type="term" value="P:cobalamin biosynthetic process"/>
    <property type="evidence" value="ECO:0007669"/>
    <property type="project" value="UniProtKB-UniRule"/>
</dbReference>
<evidence type="ECO:0000256" key="4">
    <source>
        <dbReference type="ARBA" id="ARBA00022475"/>
    </source>
</evidence>
<comment type="subcellular location">
    <subcellularLocation>
        <location evidence="1 9">Cell membrane</location>
        <topology evidence="1 9">Multi-pass membrane protein</topology>
    </subcellularLocation>
</comment>
<dbReference type="AlphaFoldDB" id="A0A1W1W6L4"/>
<comment type="pathway">
    <text evidence="2 9">Cofactor biosynthesis; adenosylcobalamin biosynthesis.</text>
</comment>
<dbReference type="PANTHER" id="PTHR34308:SF1">
    <property type="entry name" value="COBALAMIN BIOSYNTHESIS PROTEIN CBIB"/>
    <property type="match status" value="1"/>
</dbReference>
<proteinExistence type="inferred from homology"/>
<dbReference type="OrthoDB" id="9811967at2"/>
<dbReference type="RefSeq" id="WP_020374465.1">
    <property type="nucleotide sequence ID" value="NZ_FWWY01000001.1"/>
</dbReference>
<keyword evidence="6 9" id="KW-0812">Transmembrane</keyword>
<protein>
    <recommendedName>
        <fullName evidence="9">Cobalamin biosynthesis protein CobD</fullName>
    </recommendedName>
</protein>
<feature type="transmembrane region" description="Helical" evidence="9">
    <location>
        <begin position="65"/>
        <end position="88"/>
    </location>
</feature>